<dbReference type="Gene3D" id="3.30.70.920">
    <property type="match status" value="1"/>
</dbReference>
<accession>A0A5N0UTP8</accession>
<dbReference type="InterPro" id="IPR011008">
    <property type="entry name" value="Dimeric_a/b-barrel"/>
</dbReference>
<keyword evidence="6" id="KW-1185">Reference proteome</keyword>
<dbReference type="SMART" id="SM00344">
    <property type="entry name" value="HTH_ASNC"/>
    <property type="match status" value="2"/>
</dbReference>
<organism evidence="5 6">
    <name type="scientific">Amycolatopsis acidicola</name>
    <dbReference type="NCBI Taxonomy" id="2596893"/>
    <lineage>
        <taxon>Bacteria</taxon>
        <taxon>Bacillati</taxon>
        <taxon>Actinomycetota</taxon>
        <taxon>Actinomycetes</taxon>
        <taxon>Pseudonocardiales</taxon>
        <taxon>Pseudonocardiaceae</taxon>
        <taxon>Amycolatopsis</taxon>
    </lineage>
</organism>
<keyword evidence="3" id="KW-0804">Transcription</keyword>
<dbReference type="SUPFAM" id="SSF54909">
    <property type="entry name" value="Dimeric alpha+beta barrel"/>
    <property type="match status" value="2"/>
</dbReference>
<comment type="caution">
    <text evidence="5">The sequence shown here is derived from an EMBL/GenBank/DDBJ whole genome shotgun (WGS) entry which is preliminary data.</text>
</comment>
<proteinExistence type="predicted"/>
<dbReference type="GO" id="GO:0043200">
    <property type="term" value="P:response to amino acid"/>
    <property type="evidence" value="ECO:0007669"/>
    <property type="project" value="TreeGrafter"/>
</dbReference>
<dbReference type="InterPro" id="IPR019887">
    <property type="entry name" value="Tscrpt_reg_AsnC/Lrp_C"/>
</dbReference>
<keyword evidence="2" id="KW-0238">DNA-binding</keyword>
<keyword evidence="1" id="KW-0805">Transcription regulation</keyword>
<evidence type="ECO:0000256" key="1">
    <source>
        <dbReference type="ARBA" id="ARBA00023015"/>
    </source>
</evidence>
<dbReference type="InterPro" id="IPR036388">
    <property type="entry name" value="WH-like_DNA-bd_sf"/>
</dbReference>
<dbReference type="Pfam" id="PF13404">
    <property type="entry name" value="HTH_AsnC-type"/>
    <property type="match status" value="2"/>
</dbReference>
<gene>
    <name evidence="5" type="ORF">FPZ12_034980</name>
</gene>
<dbReference type="Pfam" id="PF01037">
    <property type="entry name" value="AsnC_trans_reg"/>
    <property type="match status" value="1"/>
</dbReference>
<dbReference type="InterPro" id="IPR036390">
    <property type="entry name" value="WH_DNA-bd_sf"/>
</dbReference>
<dbReference type="OrthoDB" id="3453230at2"/>
<dbReference type="SUPFAM" id="SSF46785">
    <property type="entry name" value="Winged helix' DNA-binding domain"/>
    <property type="match status" value="2"/>
</dbReference>
<evidence type="ECO:0000256" key="3">
    <source>
        <dbReference type="ARBA" id="ARBA00023163"/>
    </source>
</evidence>
<evidence type="ECO:0000259" key="4">
    <source>
        <dbReference type="PROSITE" id="PS50956"/>
    </source>
</evidence>
<protein>
    <submittedName>
        <fullName evidence="5">Lrp/AsnC family transcriptional regulator</fullName>
    </submittedName>
</protein>
<evidence type="ECO:0000256" key="2">
    <source>
        <dbReference type="ARBA" id="ARBA00023125"/>
    </source>
</evidence>
<dbReference type="GO" id="GO:0043565">
    <property type="term" value="F:sequence-specific DNA binding"/>
    <property type="evidence" value="ECO:0007669"/>
    <property type="project" value="InterPro"/>
</dbReference>
<dbReference type="AlphaFoldDB" id="A0A5N0UTP8"/>
<dbReference type="GO" id="GO:0005829">
    <property type="term" value="C:cytosol"/>
    <property type="evidence" value="ECO:0007669"/>
    <property type="project" value="TreeGrafter"/>
</dbReference>
<dbReference type="InterPro" id="IPR019888">
    <property type="entry name" value="Tscrpt_reg_AsnC-like"/>
</dbReference>
<reference evidence="5" key="1">
    <citation type="submission" date="2019-09" db="EMBL/GenBank/DDBJ databases">
        <authorList>
            <person name="Teo W.F.A."/>
            <person name="Duangmal K."/>
        </authorList>
    </citation>
    <scope>NUCLEOTIDE SEQUENCE [LARGE SCALE GENOMIC DNA]</scope>
    <source>
        <strain evidence="5">K81G1</strain>
    </source>
</reference>
<dbReference type="EMBL" id="VMNW02000078">
    <property type="protein sequence ID" value="KAA9153251.1"/>
    <property type="molecule type" value="Genomic_DNA"/>
</dbReference>
<evidence type="ECO:0000313" key="6">
    <source>
        <dbReference type="Proteomes" id="UP000319769"/>
    </source>
</evidence>
<dbReference type="PANTHER" id="PTHR30154:SF34">
    <property type="entry name" value="TRANSCRIPTIONAL REGULATOR AZLB"/>
    <property type="match status" value="1"/>
</dbReference>
<dbReference type="Proteomes" id="UP000319769">
    <property type="component" value="Unassembled WGS sequence"/>
</dbReference>
<evidence type="ECO:0000313" key="5">
    <source>
        <dbReference type="EMBL" id="KAA9153251.1"/>
    </source>
</evidence>
<feature type="domain" description="HTH asnC-type" evidence="4">
    <location>
        <begin position="19"/>
        <end position="79"/>
    </location>
</feature>
<dbReference type="PRINTS" id="PR00033">
    <property type="entry name" value="HTHASNC"/>
</dbReference>
<sequence>MIAPVSDTSYLQLVDPDTLDELDRQLVHALQLDARAPFSRIAEVLGTSDRTIARRYGRLRSAHRLRVVGLPSPKHLGLTDWFVRLRCTPDSATQIAAALARRPDTSWVSLMSGGTEITCIARTRGRSDAEGLLLHKLPRTPRLVSVTAHSLLHPMAGTAGWPGRMKALSDKQITELSWQPPPDAQAPAEPDESLLAALAEDGRAAFPDLSRATGWSESTVRRRLDQLRAEGTVYFDIDIDPLLFGCASEAILWLTVAPAELRTVGAALATHQEIAYAAATTGPSNVVAFAVCRDGEALYDYLAGKLGALPGVLSAETAPVIRRVKRAGAPVG</sequence>
<dbReference type="PANTHER" id="PTHR30154">
    <property type="entry name" value="LEUCINE-RESPONSIVE REGULATORY PROTEIN"/>
    <property type="match status" value="1"/>
</dbReference>
<name>A0A5N0UTP8_9PSEU</name>
<dbReference type="InterPro" id="IPR000485">
    <property type="entry name" value="AsnC-type_HTH_dom"/>
</dbReference>
<dbReference type="PROSITE" id="PS50956">
    <property type="entry name" value="HTH_ASNC_2"/>
    <property type="match status" value="1"/>
</dbReference>
<dbReference type="Gene3D" id="1.10.10.10">
    <property type="entry name" value="Winged helix-like DNA-binding domain superfamily/Winged helix DNA-binding domain"/>
    <property type="match status" value="2"/>
</dbReference>